<accession>A0A644WAM6</accession>
<dbReference type="AlphaFoldDB" id="A0A644WAM6"/>
<proteinExistence type="predicted"/>
<protein>
    <submittedName>
        <fullName evidence="1">Uncharacterized protein</fullName>
    </submittedName>
</protein>
<sequence length="69" mass="7831">MDEIKEGDVVVLKSDASVRFTVAYVEKGYAKCCYIKNGEPQHTDLRLSLLEKYVPPTPIRRETYKPAGL</sequence>
<evidence type="ECO:0000313" key="1">
    <source>
        <dbReference type="EMBL" id="MPM00850.1"/>
    </source>
</evidence>
<dbReference type="EMBL" id="VSSQ01000757">
    <property type="protein sequence ID" value="MPM00850.1"/>
    <property type="molecule type" value="Genomic_DNA"/>
</dbReference>
<reference evidence="1" key="1">
    <citation type="submission" date="2019-08" db="EMBL/GenBank/DDBJ databases">
        <authorList>
            <person name="Kucharzyk K."/>
            <person name="Murdoch R.W."/>
            <person name="Higgins S."/>
            <person name="Loffler F."/>
        </authorList>
    </citation>
    <scope>NUCLEOTIDE SEQUENCE</scope>
</reference>
<comment type="caution">
    <text evidence="1">The sequence shown here is derived from an EMBL/GenBank/DDBJ whole genome shotgun (WGS) entry which is preliminary data.</text>
</comment>
<organism evidence="1">
    <name type="scientific">bioreactor metagenome</name>
    <dbReference type="NCBI Taxonomy" id="1076179"/>
    <lineage>
        <taxon>unclassified sequences</taxon>
        <taxon>metagenomes</taxon>
        <taxon>ecological metagenomes</taxon>
    </lineage>
</organism>
<gene>
    <name evidence="1" type="ORF">SDC9_47083</name>
</gene>
<name>A0A644WAM6_9ZZZZ</name>